<dbReference type="GO" id="GO:0016272">
    <property type="term" value="C:prefoldin complex"/>
    <property type="evidence" value="ECO:0007669"/>
    <property type="project" value="InterPro"/>
</dbReference>
<dbReference type="GO" id="GO:0051082">
    <property type="term" value="F:unfolded protein binding"/>
    <property type="evidence" value="ECO:0007669"/>
    <property type="project" value="InterPro"/>
</dbReference>
<dbReference type="Pfam" id="PF01920">
    <property type="entry name" value="Prefoldin_2"/>
    <property type="match status" value="1"/>
</dbReference>
<accession>A0A8F2W120</accession>
<name>A0A8F2W120_CANAR</name>
<evidence type="ECO:0000313" key="3">
    <source>
        <dbReference type="EMBL" id="QWW23692.1"/>
    </source>
</evidence>
<dbReference type="GO" id="GO:0005737">
    <property type="term" value="C:cytoplasm"/>
    <property type="evidence" value="ECO:0007669"/>
    <property type="project" value="TreeGrafter"/>
</dbReference>
<gene>
    <name evidence="3" type="ORF">CA7LBN_002493</name>
</gene>
<organism evidence="3">
    <name type="scientific">Candidozyma auris</name>
    <name type="common">Yeast</name>
    <name type="synonym">Candida auris</name>
    <dbReference type="NCBI Taxonomy" id="498019"/>
    <lineage>
        <taxon>Eukaryota</taxon>
        <taxon>Fungi</taxon>
        <taxon>Dikarya</taxon>
        <taxon>Ascomycota</taxon>
        <taxon>Saccharomycotina</taxon>
        <taxon>Pichiomycetes</taxon>
        <taxon>Metschnikowiaceae</taxon>
        <taxon>Candidozyma</taxon>
    </lineage>
</organism>
<dbReference type="InterPro" id="IPR009053">
    <property type="entry name" value="Prefoldin"/>
</dbReference>
<comment type="similarity">
    <text evidence="1">Belongs to the prefoldin subunit beta family.</text>
</comment>
<dbReference type="SUPFAM" id="SSF46579">
    <property type="entry name" value="Prefoldin"/>
    <property type="match status" value="1"/>
</dbReference>
<dbReference type="EMBL" id="CP076750">
    <property type="protein sequence ID" value="QWW23692.1"/>
    <property type="molecule type" value="Genomic_DNA"/>
</dbReference>
<keyword evidence="2" id="KW-0143">Chaperone</keyword>
<dbReference type="AlphaFoldDB" id="A0A8F2W120"/>
<evidence type="ECO:0000256" key="1">
    <source>
        <dbReference type="ARBA" id="ARBA00008045"/>
    </source>
</evidence>
<protein>
    <submittedName>
        <fullName evidence="3">Uncharacterized protein</fullName>
    </submittedName>
</protein>
<dbReference type="Gene3D" id="1.10.287.370">
    <property type="match status" value="1"/>
</dbReference>
<reference evidence="3" key="1">
    <citation type="submission" date="2021-06" db="EMBL/GenBank/DDBJ databases">
        <title>Candida auris outbreak in lebanese hospital.</title>
        <authorList>
            <person name="Finianos M."/>
        </authorList>
    </citation>
    <scope>NUCLEOTIDE SEQUENCE</scope>
    <source>
        <strain evidence="3">CA7LBN</strain>
    </source>
</reference>
<dbReference type="Proteomes" id="UP000825438">
    <property type="component" value="Chromosome II"/>
</dbReference>
<dbReference type="GO" id="GO:0044183">
    <property type="term" value="F:protein folding chaperone"/>
    <property type="evidence" value="ECO:0007669"/>
    <property type="project" value="TreeGrafter"/>
</dbReference>
<dbReference type="PANTHER" id="PTHR20903">
    <property type="entry name" value="PREFOLDIN SUBUNIT 1-RELATED"/>
    <property type="match status" value="1"/>
</dbReference>
<proteinExistence type="inferred from homology"/>
<evidence type="ECO:0000256" key="2">
    <source>
        <dbReference type="ARBA" id="ARBA00023186"/>
    </source>
</evidence>
<dbReference type="PANTHER" id="PTHR20903:SF0">
    <property type="entry name" value="PREFOLDIN SUBUNIT 1"/>
    <property type="match status" value="1"/>
</dbReference>
<dbReference type="InterPro" id="IPR002777">
    <property type="entry name" value="PFD_beta-like"/>
</dbReference>
<sequence length="148" mass="16711">MRSASTSPGILKFTHSLHLVSIFVTSHVMSLDPQSLQKLLVEMDNQLNKTRADLNMCNVQLERVDTNLKIIDSTTSKLKKLTTSGDNVWQGVGKAFVVRDVDSYLDKIVSDKKEFTETKESLNKKKNYLETTLEKTVDNMAQISGFKK</sequence>